<sequence length="134" mass="15040">MSSSSSEPLAAVGSVSNAPEKFANVSQTVKEYCPRIRVLVMGRRNAGKTTLLKKMTNTVFYGSLSHYGSLNHQPMTKTVYTLSLDVHLCSDNDYVFHDSKGMEAGSSDELVVLREFIQRKRKMKALSQRLHVIW</sequence>
<proteinExistence type="predicted"/>
<dbReference type="Proteomes" id="UP000799118">
    <property type="component" value="Unassembled WGS sequence"/>
</dbReference>
<dbReference type="Gene3D" id="3.40.50.300">
    <property type="entry name" value="P-loop containing nucleotide triphosphate hydrolases"/>
    <property type="match status" value="1"/>
</dbReference>
<dbReference type="CDD" id="cd00882">
    <property type="entry name" value="Ras_like_GTPase"/>
    <property type="match status" value="1"/>
</dbReference>
<feature type="domain" description="G" evidence="1">
    <location>
        <begin position="37"/>
        <end position="120"/>
    </location>
</feature>
<organism evidence="2 3">
    <name type="scientific">Gymnopus androsaceus JB14</name>
    <dbReference type="NCBI Taxonomy" id="1447944"/>
    <lineage>
        <taxon>Eukaryota</taxon>
        <taxon>Fungi</taxon>
        <taxon>Dikarya</taxon>
        <taxon>Basidiomycota</taxon>
        <taxon>Agaricomycotina</taxon>
        <taxon>Agaricomycetes</taxon>
        <taxon>Agaricomycetidae</taxon>
        <taxon>Agaricales</taxon>
        <taxon>Marasmiineae</taxon>
        <taxon>Omphalotaceae</taxon>
        <taxon>Gymnopus</taxon>
    </lineage>
</organism>
<evidence type="ECO:0000259" key="1">
    <source>
        <dbReference type="Pfam" id="PF01926"/>
    </source>
</evidence>
<protein>
    <recommendedName>
        <fullName evidence="1">G domain-containing protein</fullName>
    </recommendedName>
</protein>
<accession>A0A6A4I8G6</accession>
<dbReference type="GO" id="GO:0005525">
    <property type="term" value="F:GTP binding"/>
    <property type="evidence" value="ECO:0007669"/>
    <property type="project" value="InterPro"/>
</dbReference>
<reference evidence="2" key="1">
    <citation type="journal article" date="2019" name="Environ. Microbiol.">
        <title>Fungal ecological strategies reflected in gene transcription - a case study of two litter decomposers.</title>
        <authorList>
            <person name="Barbi F."/>
            <person name="Kohler A."/>
            <person name="Barry K."/>
            <person name="Baskaran P."/>
            <person name="Daum C."/>
            <person name="Fauchery L."/>
            <person name="Ihrmark K."/>
            <person name="Kuo A."/>
            <person name="LaButti K."/>
            <person name="Lipzen A."/>
            <person name="Morin E."/>
            <person name="Grigoriev I.V."/>
            <person name="Henrissat B."/>
            <person name="Lindahl B."/>
            <person name="Martin F."/>
        </authorList>
    </citation>
    <scope>NUCLEOTIDE SEQUENCE</scope>
    <source>
        <strain evidence="2">JB14</strain>
    </source>
</reference>
<gene>
    <name evidence="2" type="ORF">BT96DRAFT_875217</name>
</gene>
<dbReference type="SUPFAM" id="SSF52540">
    <property type="entry name" value="P-loop containing nucleoside triphosphate hydrolases"/>
    <property type="match status" value="1"/>
</dbReference>
<name>A0A6A4I8G6_9AGAR</name>
<dbReference type="AlphaFoldDB" id="A0A6A4I8G6"/>
<evidence type="ECO:0000313" key="3">
    <source>
        <dbReference type="Proteomes" id="UP000799118"/>
    </source>
</evidence>
<dbReference type="InterPro" id="IPR027417">
    <property type="entry name" value="P-loop_NTPase"/>
</dbReference>
<evidence type="ECO:0000313" key="2">
    <source>
        <dbReference type="EMBL" id="KAE9406896.1"/>
    </source>
</evidence>
<dbReference type="Pfam" id="PF01926">
    <property type="entry name" value="MMR_HSR1"/>
    <property type="match status" value="1"/>
</dbReference>
<dbReference type="InterPro" id="IPR006073">
    <property type="entry name" value="GTP-bd"/>
</dbReference>
<dbReference type="EMBL" id="ML769399">
    <property type="protein sequence ID" value="KAE9406896.1"/>
    <property type="molecule type" value="Genomic_DNA"/>
</dbReference>
<dbReference type="OrthoDB" id="59699at2759"/>
<keyword evidence="3" id="KW-1185">Reference proteome</keyword>